<protein>
    <submittedName>
        <fullName evidence="10">Otoferlin</fullName>
    </submittedName>
</protein>
<evidence type="ECO:0000313" key="11">
    <source>
        <dbReference type="Proteomes" id="UP000186817"/>
    </source>
</evidence>
<keyword evidence="11" id="KW-1185">Reference proteome</keyword>
<evidence type="ECO:0000313" key="10">
    <source>
        <dbReference type="EMBL" id="OLP79047.1"/>
    </source>
</evidence>
<keyword evidence="3" id="KW-0677">Repeat</keyword>
<feature type="transmembrane region" description="Helical" evidence="8">
    <location>
        <begin position="1458"/>
        <end position="1475"/>
    </location>
</feature>
<dbReference type="Proteomes" id="UP000186817">
    <property type="component" value="Unassembled WGS sequence"/>
</dbReference>
<keyword evidence="6" id="KW-0175">Coiled coil</keyword>
<feature type="domain" description="C2" evidence="9">
    <location>
        <begin position="164"/>
        <end position="280"/>
    </location>
</feature>
<comment type="caution">
    <text evidence="10">The sequence shown here is derived from an EMBL/GenBank/DDBJ whole genome shotgun (WGS) entry which is preliminary data.</text>
</comment>
<evidence type="ECO:0000259" key="9">
    <source>
        <dbReference type="PROSITE" id="PS50004"/>
    </source>
</evidence>
<feature type="coiled-coil region" evidence="6">
    <location>
        <begin position="858"/>
        <end position="885"/>
    </location>
</feature>
<evidence type="ECO:0000256" key="4">
    <source>
        <dbReference type="ARBA" id="ARBA00022989"/>
    </source>
</evidence>
<gene>
    <name evidence="10" type="primary">OTOF</name>
    <name evidence="10" type="ORF">AK812_SmicGene40702</name>
</gene>
<dbReference type="EMBL" id="LSRX01001531">
    <property type="protein sequence ID" value="OLP79047.1"/>
    <property type="molecule type" value="Genomic_DNA"/>
</dbReference>
<dbReference type="InterPro" id="IPR037721">
    <property type="entry name" value="Ferlin"/>
</dbReference>
<comment type="subcellular location">
    <subcellularLocation>
        <location evidence="1">Membrane</location>
        <topology evidence="1">Single-pass membrane protein</topology>
    </subcellularLocation>
</comment>
<keyword evidence="5 8" id="KW-0472">Membrane</keyword>
<dbReference type="GO" id="GO:0007009">
    <property type="term" value="P:plasma membrane organization"/>
    <property type="evidence" value="ECO:0007669"/>
    <property type="project" value="TreeGrafter"/>
</dbReference>
<feature type="domain" description="C2" evidence="9">
    <location>
        <begin position="1"/>
        <end position="111"/>
    </location>
</feature>
<feature type="compositionally biased region" description="Acidic residues" evidence="7">
    <location>
        <begin position="1031"/>
        <end position="1051"/>
    </location>
</feature>
<dbReference type="Gene3D" id="2.60.40.150">
    <property type="entry name" value="C2 domain"/>
    <property type="match status" value="2"/>
</dbReference>
<dbReference type="OMA" id="RCYIYAC"/>
<dbReference type="PANTHER" id="PTHR12546">
    <property type="entry name" value="FER-1-LIKE"/>
    <property type="match status" value="1"/>
</dbReference>
<evidence type="ECO:0000256" key="6">
    <source>
        <dbReference type="SAM" id="Coils"/>
    </source>
</evidence>
<evidence type="ECO:0000256" key="1">
    <source>
        <dbReference type="ARBA" id="ARBA00004167"/>
    </source>
</evidence>
<feature type="region of interest" description="Disordered" evidence="7">
    <location>
        <begin position="1030"/>
        <end position="1051"/>
    </location>
</feature>
<evidence type="ECO:0000256" key="7">
    <source>
        <dbReference type="SAM" id="MobiDB-lite"/>
    </source>
</evidence>
<evidence type="ECO:0000256" key="5">
    <source>
        <dbReference type="ARBA" id="ARBA00023136"/>
    </source>
</evidence>
<evidence type="ECO:0000256" key="2">
    <source>
        <dbReference type="ARBA" id="ARBA00022692"/>
    </source>
</evidence>
<dbReference type="InterPro" id="IPR000008">
    <property type="entry name" value="C2_dom"/>
</dbReference>
<dbReference type="PANTHER" id="PTHR12546:SF33">
    <property type="entry name" value="SPERM VESICLE FUSION PROTEIN FER-1"/>
    <property type="match status" value="1"/>
</dbReference>
<keyword evidence="2 8" id="KW-0812">Transmembrane</keyword>
<dbReference type="InterPro" id="IPR035892">
    <property type="entry name" value="C2_domain_sf"/>
</dbReference>
<proteinExistence type="predicted"/>
<dbReference type="Pfam" id="PF00168">
    <property type="entry name" value="C2"/>
    <property type="match status" value="3"/>
</dbReference>
<dbReference type="GO" id="GO:0016020">
    <property type="term" value="C:membrane"/>
    <property type="evidence" value="ECO:0007669"/>
    <property type="project" value="UniProtKB-SubCell"/>
</dbReference>
<dbReference type="SUPFAM" id="SSF49562">
    <property type="entry name" value="C2 domain (Calcium/lipid-binding domain, CaLB)"/>
    <property type="match status" value="4"/>
</dbReference>
<organism evidence="10 11">
    <name type="scientific">Symbiodinium microadriaticum</name>
    <name type="common">Dinoflagellate</name>
    <name type="synonym">Zooxanthella microadriatica</name>
    <dbReference type="NCBI Taxonomy" id="2951"/>
    <lineage>
        <taxon>Eukaryota</taxon>
        <taxon>Sar</taxon>
        <taxon>Alveolata</taxon>
        <taxon>Dinophyceae</taxon>
        <taxon>Suessiales</taxon>
        <taxon>Symbiodiniaceae</taxon>
        <taxon>Symbiodinium</taxon>
    </lineage>
</organism>
<reference evidence="10 11" key="1">
    <citation type="submission" date="2016-02" db="EMBL/GenBank/DDBJ databases">
        <title>Genome analysis of coral dinoflagellate symbionts highlights evolutionary adaptations to a symbiotic lifestyle.</title>
        <authorList>
            <person name="Aranda M."/>
            <person name="Li Y."/>
            <person name="Liew Y.J."/>
            <person name="Baumgarten S."/>
            <person name="Simakov O."/>
            <person name="Wilson M."/>
            <person name="Piel J."/>
            <person name="Ashoor H."/>
            <person name="Bougouffa S."/>
            <person name="Bajic V.B."/>
            <person name="Ryu T."/>
            <person name="Ravasi T."/>
            <person name="Bayer T."/>
            <person name="Micklem G."/>
            <person name="Kim H."/>
            <person name="Bhak J."/>
            <person name="Lajeunesse T.C."/>
            <person name="Voolstra C.R."/>
        </authorList>
    </citation>
    <scope>NUCLEOTIDE SEQUENCE [LARGE SCALE GENOMIC DNA]</scope>
    <source>
        <strain evidence="10 11">CCMP2467</strain>
    </source>
</reference>
<dbReference type="SMART" id="SM00239">
    <property type="entry name" value="C2"/>
    <property type="match status" value="2"/>
</dbReference>
<evidence type="ECO:0000256" key="3">
    <source>
        <dbReference type="ARBA" id="ARBA00022737"/>
    </source>
</evidence>
<evidence type="ECO:0000256" key="8">
    <source>
        <dbReference type="SAM" id="Phobius"/>
    </source>
</evidence>
<accession>A0A1Q9C851</accession>
<dbReference type="PROSITE" id="PS50004">
    <property type="entry name" value="C2"/>
    <property type="match status" value="2"/>
</dbReference>
<dbReference type="CDD" id="cd00030">
    <property type="entry name" value="C2"/>
    <property type="match status" value="1"/>
</dbReference>
<keyword evidence="4 8" id="KW-1133">Transmembrane helix</keyword>
<dbReference type="OrthoDB" id="270970at2759"/>
<sequence length="1481" mass="166210">MQDYVVGFRIFEGRSLQSSDGAPCDPFVLIDCCGYSYQTETLERRSSLCPWNEHCTWPRIGLYPKEFESSFIEFKVYARNWFTRNFLIGKASLQLSFVNKRQHHLYARRWLPLRRDDSPAVTGTINVTIFVLKPFELAPSLSLQTSEQVEAGEEAAASQADHEGLESAVLTQSVDAQAGRAHYVRLNMFRVEELQDNGGAPSPYVTVEFAGCLVKTSTGKQVRQYTFNECLQIPVVTPVYEDTIILKLWSCNWFSPDELLAQGLLSFSELRSHALPPRWFNLYGWDADELAELQLSSGGDKEPEAHVFKGRLLVSGSVEPLDADEELQPQKSLPARFELEPAMVQLSIMADVYMVTGAEARQCQVEVSFGSVKGSTKWVSYDAAPMDDPSAGTDTFADEKDEGETMGFKTFSFNEKSGRVETLVAMTAEAEDSQPSVTISLYTSGYLQSSRRVAFANVRITDFFRGSPSEAVKPVSIPLHPLLNSNAGASASVLVSLRSTFQNADSRSLRKPVKPMVYLLRAYCFTARQIQHSSIRRDIMAGKFGVTVACTGMSRRTEAIAGPRPMWMQAVELKILLCSDSTREPPATEPISVSLFQEGQVRNLELGKAVCVYSHMRRKDDAGRWEPYILKPQWIKLFGDQNGSRCVGEMLVAFELLLYKHRHEPSLGPRDMWPHPSENFDERHHICRLRRATIHFSLRGLRDILPLPRVESLGSAAGTVHASRPVVTVEVGSFSSDLSKAASPKPGKQHAKDKIEFKFSEVTETMERAKRLKPWTTKIMALNTEGKNFDFCTAGKLQCLLPEKAPFEPYLVVRVYEPPSSAGASVGYESYHIGDVLVSLQDRRPCCWLDGVSLSKPYDAQQDRIAKLLREARQQLAAKDRFQQQSLDDLRKGIEEWRQQVHKGLKTEVRDEVQEAGFIDPAGLPQPLKSSLAVKRPVPAIPCQSLNMRKEISFSPRQGARVKEAGSRKSVSGSLENSAPFDSGFWYRSLCLSKNQDTVNLRESSNWSFTTGEVFGFVKCAFKVVDGWESSPEDDVEEVDEGDENDDTMEEGDGLGLEDVVLAKAERQPVEIQGDDIMKLKTSYGHDHALDEFAFSDDTLFKKFHDGESVPPRIRVRLYFVKAVCIHYSSTGLADPYIEVSLGREHVISMRNMAQMQTNTPDFHRVEARDVSLPEDWRLEVTIKSLEELALQDSVIGGTVIDLEDRWHSSLWQSGNRKQMLPTENRSLHSPEFPGRNRGSLEMWVEMIESSDAAAVKPSTLSKPPTTELEVRLVIWTASGVKLMSGDSTNVQIHTQLDCKEYGGEYDALQQTDVHFNSVDGKAVFNWRMVYPRIKMPSWSCTMTVSLHHHELMGGTFLGSFDLDLGKYLERVARDSDALTIGPSDITFYDGEQEDVGSVNMTMYVLTQAEAQGRRVGIAREEPNEDPQLLTPTEGRDWGTYLSALGLAWPDFGLWKKFIPVFVAMIVFLVLVIILRQIGLF</sequence>
<name>A0A1Q9C851_SYMMI</name>
<feature type="region of interest" description="Disordered" evidence="7">
    <location>
        <begin position="954"/>
        <end position="974"/>
    </location>
</feature>